<dbReference type="Gene3D" id="1.20.5.350">
    <property type="match status" value="1"/>
</dbReference>
<dbReference type="InterPro" id="IPR027707">
    <property type="entry name" value="TNNT"/>
</dbReference>
<dbReference type="FunFam" id="1.20.5.350:FF:000001">
    <property type="entry name" value="Troponin T, fast skeletal muscle"/>
    <property type="match status" value="1"/>
</dbReference>
<evidence type="ECO:0000256" key="5">
    <source>
        <dbReference type="SAM" id="MobiDB-lite"/>
    </source>
</evidence>
<evidence type="ECO:0000313" key="8">
    <source>
        <dbReference type="Proteomes" id="UP000472277"/>
    </source>
</evidence>
<evidence type="ECO:0000256" key="6">
    <source>
        <dbReference type="SAM" id="SignalP"/>
    </source>
</evidence>
<protein>
    <submittedName>
        <fullName evidence="7">Troponin T3, fast skeletal type</fullName>
    </submittedName>
</protein>
<keyword evidence="3" id="KW-0597">Phosphoprotein</keyword>
<dbReference type="Pfam" id="PF00992">
    <property type="entry name" value="Troponin"/>
    <property type="match status" value="1"/>
</dbReference>
<feature type="chain" id="PRO_5025455722" evidence="6">
    <location>
        <begin position="20"/>
        <end position="284"/>
    </location>
</feature>
<keyword evidence="4" id="KW-0514">Muscle protein</keyword>
<comment type="similarity">
    <text evidence="2">Belongs to the troponin T family.</text>
</comment>
<dbReference type="GO" id="GO:0006937">
    <property type="term" value="P:regulation of muscle contraction"/>
    <property type="evidence" value="ECO:0007669"/>
    <property type="project" value="InterPro"/>
</dbReference>
<keyword evidence="6" id="KW-0732">Signal</keyword>
<dbReference type="PANTHER" id="PTHR11521">
    <property type="entry name" value="TROPONIN T"/>
    <property type="match status" value="1"/>
</dbReference>
<comment type="function">
    <text evidence="1">Troponin T is the tropomyosin-binding subunit of troponin, the thin filament regulatory complex which confers calcium-sensitivity to striated muscle actomyosin ATPase activity.</text>
</comment>
<proteinExistence type="inferred from homology"/>
<dbReference type="GO" id="GO:0005861">
    <property type="term" value="C:troponin complex"/>
    <property type="evidence" value="ECO:0007669"/>
    <property type="project" value="InterPro"/>
</dbReference>
<gene>
    <name evidence="7" type="primary">TNNT3</name>
    <name evidence="7" type="synonym">LOC115197003</name>
</gene>
<feature type="region of interest" description="Disordered" evidence="5">
    <location>
        <begin position="131"/>
        <end position="214"/>
    </location>
</feature>
<feature type="compositionally biased region" description="Basic and acidic residues" evidence="5">
    <location>
        <begin position="191"/>
        <end position="206"/>
    </location>
</feature>
<reference evidence="7" key="2">
    <citation type="submission" date="2025-09" db="UniProtKB">
        <authorList>
            <consortium name="Ensembl"/>
        </authorList>
    </citation>
    <scope>IDENTIFICATION</scope>
</reference>
<organism evidence="7 8">
    <name type="scientific">Salmo trutta</name>
    <name type="common">Brown trout</name>
    <dbReference type="NCBI Taxonomy" id="8032"/>
    <lineage>
        <taxon>Eukaryota</taxon>
        <taxon>Metazoa</taxon>
        <taxon>Chordata</taxon>
        <taxon>Craniata</taxon>
        <taxon>Vertebrata</taxon>
        <taxon>Euteleostomi</taxon>
        <taxon>Actinopterygii</taxon>
        <taxon>Neopterygii</taxon>
        <taxon>Teleostei</taxon>
        <taxon>Protacanthopterygii</taxon>
        <taxon>Salmoniformes</taxon>
        <taxon>Salmonidae</taxon>
        <taxon>Salmoninae</taxon>
        <taxon>Salmo</taxon>
    </lineage>
</organism>
<dbReference type="SUPFAM" id="SSF90250">
    <property type="entry name" value="Troponin coil-coiled subunits"/>
    <property type="match status" value="1"/>
</dbReference>
<feature type="compositionally biased region" description="Acidic residues" evidence="5">
    <location>
        <begin position="28"/>
        <end position="68"/>
    </location>
</feature>
<name>A0A673XIM4_SALTR</name>
<feature type="region of interest" description="Disordered" evidence="5">
    <location>
        <begin position="28"/>
        <end position="91"/>
    </location>
</feature>
<dbReference type="GO" id="GO:0006936">
    <property type="term" value="P:muscle contraction"/>
    <property type="evidence" value="ECO:0007669"/>
    <property type="project" value="TreeGrafter"/>
</dbReference>
<dbReference type="Ensembl" id="ENSSTUT00000021282.1">
    <property type="protein sequence ID" value="ENSSTUP00000020246.1"/>
    <property type="gene ID" value="ENSSTUG00000008984.1"/>
</dbReference>
<evidence type="ECO:0000313" key="7">
    <source>
        <dbReference type="Ensembl" id="ENSSTUP00000020246.1"/>
    </source>
</evidence>
<sequence>PLHSLSSPWLLTACCVAIAEEVVEEVVEEEVVEEEVEVAPEAAPEPEAEPEPEPEPEAEPEPEPEPEAEAQKPQFKVPKVPDGDKVDFDDIQKKRQNKDLIELQALIDAHFEHRKKEEEELIALKERIEKRRAERAEQNRIRSEKEKERAARREEERLKREEADAKKKADEDAKKKSALSSMGSNYSSHLQKADSKRGGKKETEREKKKKILAGRRKALNIDHLNEEKLKEKAKELHEWMQTLESEKFDHIERLKRQKYEVTTLRKRVEELSKFSKKGKTVRRK</sequence>
<dbReference type="PANTHER" id="PTHR11521:SF29">
    <property type="entry name" value="TROPONIN T TYPE 3A (SKELETAL, FAST) ISOFORM X1"/>
    <property type="match status" value="1"/>
</dbReference>
<evidence type="ECO:0000256" key="3">
    <source>
        <dbReference type="ARBA" id="ARBA00022553"/>
    </source>
</evidence>
<dbReference type="GO" id="GO:0030172">
    <property type="term" value="F:troponin C binding"/>
    <property type="evidence" value="ECO:0007669"/>
    <property type="project" value="TreeGrafter"/>
</dbReference>
<feature type="signal peptide" evidence="6">
    <location>
        <begin position="1"/>
        <end position="19"/>
    </location>
</feature>
<dbReference type="InterPro" id="IPR038077">
    <property type="entry name" value="Troponin_sf"/>
</dbReference>
<keyword evidence="8" id="KW-1185">Reference proteome</keyword>
<dbReference type="GeneTree" id="ENSGT00940000158477"/>
<dbReference type="GO" id="GO:0005523">
    <property type="term" value="F:tropomyosin binding"/>
    <property type="evidence" value="ECO:0007669"/>
    <property type="project" value="TreeGrafter"/>
</dbReference>
<dbReference type="Proteomes" id="UP000472277">
    <property type="component" value="Chromosome 7"/>
</dbReference>
<evidence type="ECO:0000256" key="1">
    <source>
        <dbReference type="ARBA" id="ARBA00003363"/>
    </source>
</evidence>
<feature type="compositionally biased region" description="Basic and acidic residues" evidence="5">
    <location>
        <begin position="79"/>
        <end position="91"/>
    </location>
</feature>
<accession>A0A673XIM4</accession>
<dbReference type="AlphaFoldDB" id="A0A673XIM4"/>
<dbReference type="GO" id="GO:0045214">
    <property type="term" value="P:sarcomere organization"/>
    <property type="evidence" value="ECO:0007669"/>
    <property type="project" value="TreeGrafter"/>
</dbReference>
<reference evidence="7" key="1">
    <citation type="submission" date="2025-08" db="UniProtKB">
        <authorList>
            <consortium name="Ensembl"/>
        </authorList>
    </citation>
    <scope>IDENTIFICATION</scope>
</reference>
<evidence type="ECO:0000256" key="2">
    <source>
        <dbReference type="ARBA" id="ARBA00008330"/>
    </source>
</evidence>
<dbReference type="GO" id="GO:0031013">
    <property type="term" value="F:troponin I binding"/>
    <property type="evidence" value="ECO:0007669"/>
    <property type="project" value="TreeGrafter"/>
</dbReference>
<evidence type="ECO:0000256" key="4">
    <source>
        <dbReference type="ARBA" id="ARBA00023179"/>
    </source>
</evidence>
<dbReference type="InterPro" id="IPR001978">
    <property type="entry name" value="Troponin"/>
</dbReference>
<feature type="compositionally biased region" description="Basic and acidic residues" evidence="5">
    <location>
        <begin position="131"/>
        <end position="175"/>
    </location>
</feature>